<reference evidence="2" key="1">
    <citation type="submission" date="2020-06" db="EMBL/GenBank/DDBJ databases">
        <title>Draft genome of Bugula neritina, a colonial animal packing powerful symbionts and potential medicines.</title>
        <authorList>
            <person name="Rayko M."/>
        </authorList>
    </citation>
    <scope>NUCLEOTIDE SEQUENCE [LARGE SCALE GENOMIC DNA]</scope>
    <source>
        <strain evidence="2">Kwan_BN1</strain>
    </source>
</reference>
<organism evidence="2 3">
    <name type="scientific">Bugula neritina</name>
    <name type="common">Brown bryozoan</name>
    <name type="synonym">Sertularia neritina</name>
    <dbReference type="NCBI Taxonomy" id="10212"/>
    <lineage>
        <taxon>Eukaryota</taxon>
        <taxon>Metazoa</taxon>
        <taxon>Spiralia</taxon>
        <taxon>Lophotrochozoa</taxon>
        <taxon>Bryozoa</taxon>
        <taxon>Gymnolaemata</taxon>
        <taxon>Cheilostomatida</taxon>
        <taxon>Flustrina</taxon>
        <taxon>Buguloidea</taxon>
        <taxon>Bugulidae</taxon>
        <taxon>Bugula</taxon>
    </lineage>
</organism>
<keyword evidence="3" id="KW-1185">Reference proteome</keyword>
<feature type="chain" id="PRO_5029498807" evidence="1">
    <location>
        <begin position="21"/>
        <end position="350"/>
    </location>
</feature>
<dbReference type="AlphaFoldDB" id="A0A7J7KL37"/>
<name>A0A7J7KL37_BUGNE</name>
<evidence type="ECO:0000256" key="1">
    <source>
        <dbReference type="SAM" id="SignalP"/>
    </source>
</evidence>
<proteinExistence type="predicted"/>
<sequence length="350" mass="38312">MDHPDAAAWTLVFIFCTVYSLEIRERFYGFDGILDTILLNREPYAKLEDVLIGGGGFDYVQCGDTNVTIELEEHHMLLPNTFILGGCKSAECQSIRGLPNVTAGYVDCNTTNVVIPDVLPFTYLGIYNVTSSYVRIYPDVSNMSVLNQTLGACNENEDISIDIMAVNSDRVTIHCLNSTENPLVRVLTASIEVGVCVGDCETTWRKALQNKEFGCNYTSTVETRRNLTVAEDGYSVTSSIVSLESDPIYLLYMCSPKTTTTTTESTTTTKVTTPTTQKITTHAQTEAKITTQKDTTIATTQTNKIIITTGATTEKDTAKAEVQKSKSGSINGCKKNAILMLTTITLAMVK</sequence>
<feature type="signal peptide" evidence="1">
    <location>
        <begin position="1"/>
        <end position="20"/>
    </location>
</feature>
<dbReference type="Proteomes" id="UP000593567">
    <property type="component" value="Unassembled WGS sequence"/>
</dbReference>
<dbReference type="EMBL" id="VXIV02000467">
    <property type="protein sequence ID" value="KAF6038126.1"/>
    <property type="molecule type" value="Genomic_DNA"/>
</dbReference>
<comment type="caution">
    <text evidence="2">The sequence shown here is derived from an EMBL/GenBank/DDBJ whole genome shotgun (WGS) entry which is preliminary data.</text>
</comment>
<keyword evidence="1" id="KW-0732">Signal</keyword>
<evidence type="ECO:0000313" key="3">
    <source>
        <dbReference type="Proteomes" id="UP000593567"/>
    </source>
</evidence>
<evidence type="ECO:0000313" key="2">
    <source>
        <dbReference type="EMBL" id="KAF6038126.1"/>
    </source>
</evidence>
<protein>
    <submittedName>
        <fullName evidence="2">Uncharacterized protein</fullName>
    </submittedName>
</protein>
<gene>
    <name evidence="2" type="ORF">EB796_003567</name>
</gene>
<accession>A0A7J7KL37</accession>